<keyword evidence="11" id="KW-0539">Nucleus</keyword>
<dbReference type="GO" id="GO:0003684">
    <property type="term" value="F:damaged DNA binding"/>
    <property type="evidence" value="ECO:0007669"/>
    <property type="project" value="InterPro"/>
</dbReference>
<dbReference type="GO" id="GO:0006310">
    <property type="term" value="P:DNA recombination"/>
    <property type="evidence" value="ECO:0007669"/>
    <property type="project" value="UniProtKB-KW"/>
</dbReference>
<dbReference type="InterPro" id="IPR006164">
    <property type="entry name" value="DNA_bd_Ku70/Ku80"/>
</dbReference>
<dbReference type="Gene3D" id="2.40.290.10">
    <property type="match status" value="1"/>
</dbReference>
<evidence type="ECO:0000256" key="5">
    <source>
        <dbReference type="ARBA" id="ARBA00022801"/>
    </source>
</evidence>
<dbReference type="Gene3D" id="4.10.970.10">
    <property type="entry name" value="Ku70, bridge and pillars"/>
    <property type="match status" value="1"/>
</dbReference>
<dbReference type="GO" id="GO:0003690">
    <property type="term" value="F:double-stranded DNA binding"/>
    <property type="evidence" value="ECO:0007669"/>
    <property type="project" value="TreeGrafter"/>
</dbReference>
<evidence type="ECO:0000256" key="6">
    <source>
        <dbReference type="ARBA" id="ARBA00022806"/>
    </source>
</evidence>
<dbReference type="GO" id="GO:0000723">
    <property type="term" value="P:telomere maintenance"/>
    <property type="evidence" value="ECO:0007669"/>
    <property type="project" value="InterPro"/>
</dbReference>
<keyword evidence="7" id="KW-0067">ATP-binding</keyword>
<dbReference type="GO" id="GO:0005524">
    <property type="term" value="F:ATP binding"/>
    <property type="evidence" value="ECO:0007669"/>
    <property type="project" value="UniProtKB-KW"/>
</dbReference>
<dbReference type="AlphaFoldDB" id="A0A0K0EJQ4"/>
<dbReference type="GO" id="GO:0006303">
    <property type="term" value="P:double-strand break repair via nonhomologous end joining"/>
    <property type="evidence" value="ECO:0007669"/>
    <property type="project" value="InterPro"/>
</dbReference>
<reference evidence="14" key="1">
    <citation type="submission" date="2015-08" db="UniProtKB">
        <authorList>
            <consortium name="WormBaseParasite"/>
        </authorList>
    </citation>
    <scope>IDENTIFICATION</scope>
</reference>
<dbReference type="PANTHER" id="PTHR12604:SF2">
    <property type="entry name" value="X-RAY REPAIR CROSS-COMPLEMENTING PROTEIN 6"/>
    <property type="match status" value="1"/>
</dbReference>
<protein>
    <submittedName>
        <fullName evidence="15">ATP-dependent DNA helicase 2 subunit 1</fullName>
    </submittedName>
    <submittedName>
        <fullName evidence="14">Ku domain-containing protein</fullName>
    </submittedName>
</protein>
<proteinExistence type="inferred from homology"/>
<keyword evidence="10" id="KW-0234">DNA repair</keyword>
<dbReference type="Gene3D" id="3.40.50.410">
    <property type="entry name" value="von Willebrand factor, type A domain"/>
    <property type="match status" value="1"/>
</dbReference>
<dbReference type="InterPro" id="IPR027388">
    <property type="entry name" value="Ku70_bridge/pillars_dom_sf"/>
</dbReference>
<comment type="subcellular location">
    <subcellularLocation>
        <location evidence="1">Nucleus</location>
    </subcellularLocation>
</comment>
<keyword evidence="13" id="KW-1185">Reference proteome</keyword>
<evidence type="ECO:0000313" key="13">
    <source>
        <dbReference type="Proteomes" id="UP000035681"/>
    </source>
</evidence>
<dbReference type="Pfam" id="PF03731">
    <property type="entry name" value="Ku_N"/>
    <property type="match status" value="1"/>
</dbReference>
<dbReference type="PIRSF" id="PIRSF003033">
    <property type="entry name" value="Ku70"/>
    <property type="match status" value="1"/>
</dbReference>
<evidence type="ECO:0000313" key="15">
    <source>
        <dbReference type="WBParaSite" id="TCONS_00010231.p1"/>
    </source>
</evidence>
<evidence type="ECO:0000256" key="4">
    <source>
        <dbReference type="ARBA" id="ARBA00022763"/>
    </source>
</evidence>
<keyword evidence="3" id="KW-0547">Nucleotide-binding</keyword>
<keyword evidence="5" id="KW-0378">Hydrolase</keyword>
<evidence type="ECO:0000256" key="2">
    <source>
        <dbReference type="ARBA" id="ARBA00005240"/>
    </source>
</evidence>
<dbReference type="PANTHER" id="PTHR12604">
    <property type="entry name" value="KU AUTOANTIGEN DNA HELICASE"/>
    <property type="match status" value="1"/>
</dbReference>
<dbReference type="GO" id="GO:0042162">
    <property type="term" value="F:telomeric DNA binding"/>
    <property type="evidence" value="ECO:0007669"/>
    <property type="project" value="InterPro"/>
</dbReference>
<dbReference type="Proteomes" id="UP000035681">
    <property type="component" value="Unplaced"/>
</dbReference>
<organism evidence="14">
    <name type="scientific">Strongyloides stercoralis</name>
    <name type="common">Threadworm</name>
    <dbReference type="NCBI Taxonomy" id="6248"/>
    <lineage>
        <taxon>Eukaryota</taxon>
        <taxon>Metazoa</taxon>
        <taxon>Ecdysozoa</taxon>
        <taxon>Nematoda</taxon>
        <taxon>Chromadorea</taxon>
        <taxon>Rhabditida</taxon>
        <taxon>Tylenchina</taxon>
        <taxon>Panagrolaimomorpha</taxon>
        <taxon>Strongyloidoidea</taxon>
        <taxon>Strongyloididae</taxon>
        <taxon>Strongyloides</taxon>
    </lineage>
</organism>
<dbReference type="InterPro" id="IPR005161">
    <property type="entry name" value="Ku_N"/>
</dbReference>
<dbReference type="GO" id="GO:0016787">
    <property type="term" value="F:hydrolase activity"/>
    <property type="evidence" value="ECO:0007669"/>
    <property type="project" value="UniProtKB-KW"/>
</dbReference>
<evidence type="ECO:0000259" key="12">
    <source>
        <dbReference type="SMART" id="SM00559"/>
    </source>
</evidence>
<dbReference type="InterPro" id="IPR016194">
    <property type="entry name" value="SPOC-like_C_dom_sf"/>
</dbReference>
<evidence type="ECO:0000256" key="1">
    <source>
        <dbReference type="ARBA" id="ARBA00004123"/>
    </source>
</evidence>
<dbReference type="InterPro" id="IPR036465">
    <property type="entry name" value="vWFA_dom_sf"/>
</dbReference>
<name>A0A0K0EJQ4_STRER</name>
<keyword evidence="4" id="KW-0227">DNA damage</keyword>
<evidence type="ECO:0000256" key="10">
    <source>
        <dbReference type="ARBA" id="ARBA00023204"/>
    </source>
</evidence>
<dbReference type="STRING" id="6248.A0A0K0EJQ4"/>
<dbReference type="SUPFAM" id="SSF53300">
    <property type="entry name" value="vWA-like"/>
    <property type="match status" value="1"/>
</dbReference>
<comment type="similarity">
    <text evidence="2">Belongs to the ku70 family.</text>
</comment>
<dbReference type="WBParaSite" id="TCONS_00010231.p1">
    <property type="protein sequence ID" value="TCONS_00010231.p1"/>
    <property type="gene ID" value="XLOC_007933"/>
</dbReference>
<evidence type="ECO:0000313" key="14">
    <source>
        <dbReference type="WBParaSite" id="SSTP_0000969400.1"/>
    </source>
</evidence>
<dbReference type="SMART" id="SM00559">
    <property type="entry name" value="Ku78"/>
    <property type="match status" value="1"/>
</dbReference>
<keyword evidence="9" id="KW-0233">DNA recombination</keyword>
<sequence length="481" mass="55565">MNYQTFSMKDGVIFIIDTGPMSLSKNFSCKLKKIFEILRERISYTCLSNGNLEEVCVILINTLNSSKCYEEISSSYTFISMDVINVDMVKKFDTLLKKHDFVDSILQITGGFGNVSLVDLFHKCNKLLNFCKSLKKKSIIFITPNYNHFENLDTESSPILKMAINDLKKNDASINVIIVDENTNNDNLSWNKLGVNVEFCDNLDNLLLILNMKCTRTKCHRNISLYLTENFNIKVDLYNVVDLKENPKGFHIDAVTNKVIKCNQTYKINNDDEVFNTYEDIYDDEMYINSNMILRLDFYGKKLDFTQSEVLGMREILSSGIQILGFRKMEEFNLDYIYSIPIFVSAIEKNFKDKRIFFSLYNSCVNKNVFIVGRYALRANFAPQLAALIPTSNSKEGFFKHKGFYLIKMPFKENIRIVSGINTTVETSLCDETKQFIKENTSNFTPLKYENPMLGKHYRGIEALALDKKITEINEPLHYLS</sequence>
<evidence type="ECO:0000256" key="7">
    <source>
        <dbReference type="ARBA" id="ARBA00022840"/>
    </source>
</evidence>
<evidence type="ECO:0000256" key="9">
    <source>
        <dbReference type="ARBA" id="ARBA00023172"/>
    </source>
</evidence>
<dbReference type="GO" id="GO:0004386">
    <property type="term" value="F:helicase activity"/>
    <property type="evidence" value="ECO:0007669"/>
    <property type="project" value="UniProtKB-KW"/>
</dbReference>
<dbReference type="Gene3D" id="1.10.1600.10">
    <property type="match status" value="1"/>
</dbReference>
<evidence type="ECO:0000256" key="11">
    <source>
        <dbReference type="ARBA" id="ARBA00023242"/>
    </source>
</evidence>
<dbReference type="SUPFAM" id="SSF100939">
    <property type="entry name" value="SPOC domain-like"/>
    <property type="match status" value="1"/>
</dbReference>
<evidence type="ECO:0000256" key="8">
    <source>
        <dbReference type="ARBA" id="ARBA00023125"/>
    </source>
</evidence>
<accession>A0A0K0EJQ4</accession>
<dbReference type="GO" id="GO:0043564">
    <property type="term" value="C:Ku70:Ku80 complex"/>
    <property type="evidence" value="ECO:0007669"/>
    <property type="project" value="InterPro"/>
</dbReference>
<evidence type="ECO:0000256" key="3">
    <source>
        <dbReference type="ARBA" id="ARBA00022741"/>
    </source>
</evidence>
<keyword evidence="6" id="KW-0347">Helicase</keyword>
<dbReference type="WBParaSite" id="SSTP_0000969400.1">
    <property type="protein sequence ID" value="SSTP_0000969400.1"/>
    <property type="gene ID" value="SSTP_0000969400"/>
</dbReference>
<keyword evidence="8" id="KW-0238">DNA-binding</keyword>
<dbReference type="InterPro" id="IPR006165">
    <property type="entry name" value="Ku70"/>
</dbReference>
<feature type="domain" description="Ku" evidence="12">
    <location>
        <begin position="285"/>
        <end position="426"/>
    </location>
</feature>
<dbReference type="Pfam" id="PF02735">
    <property type="entry name" value="Ku"/>
    <property type="match status" value="1"/>
</dbReference>